<evidence type="ECO:0000256" key="3">
    <source>
        <dbReference type="RuleBase" id="RU003694"/>
    </source>
</evidence>
<organism evidence="5">
    <name type="scientific">Alexandrium ostenfeldii</name>
    <dbReference type="NCBI Taxonomy" id="40986"/>
    <lineage>
        <taxon>Eukaryota</taxon>
        <taxon>Sar</taxon>
        <taxon>Alveolata</taxon>
        <taxon>Dinophyceae</taxon>
        <taxon>Gonyaulacales</taxon>
        <taxon>Pyrocystaceae</taxon>
        <taxon>Alexandrium</taxon>
    </lineage>
</organism>
<dbReference type="SUPFAM" id="SSF53901">
    <property type="entry name" value="Thiolase-like"/>
    <property type="match status" value="1"/>
</dbReference>
<dbReference type="AlphaFoldDB" id="K7WQ33"/>
<reference evidence="5" key="1">
    <citation type="journal article" date="2012" name="PLoS ONE">
        <title>Putative monofunctional type I polyketide synthase units: a dinoflagellate-specific feature?</title>
        <authorList>
            <person name="Eichholz K."/>
            <person name="Beszteri B."/>
            <person name="John U."/>
        </authorList>
    </citation>
    <scope>NUCLEOTIDE SEQUENCE</scope>
    <source>
        <strain evidence="5">AOSH2</strain>
    </source>
</reference>
<accession>K7WQ33</accession>
<dbReference type="PANTHER" id="PTHR43775:SF37">
    <property type="entry name" value="SI:DKEY-61P9.11"/>
    <property type="match status" value="1"/>
</dbReference>
<dbReference type="NCBIfam" id="TIGR04556">
    <property type="entry name" value="PKS_assoc"/>
    <property type="match status" value="1"/>
</dbReference>
<proteinExistence type="evidence at transcript level"/>
<dbReference type="CDD" id="cd00833">
    <property type="entry name" value="PKS"/>
    <property type="match status" value="1"/>
</dbReference>
<dbReference type="GO" id="GO:0006633">
    <property type="term" value="P:fatty acid biosynthetic process"/>
    <property type="evidence" value="ECO:0007669"/>
    <property type="project" value="TreeGrafter"/>
</dbReference>
<evidence type="ECO:0000259" key="4">
    <source>
        <dbReference type="PROSITE" id="PS52004"/>
    </source>
</evidence>
<dbReference type="InterPro" id="IPR030834">
    <property type="entry name" value="PKS_assoc_dom"/>
</dbReference>
<evidence type="ECO:0000256" key="1">
    <source>
        <dbReference type="ARBA" id="ARBA00022450"/>
    </source>
</evidence>
<dbReference type="SMART" id="SM00825">
    <property type="entry name" value="PKS_KS"/>
    <property type="match status" value="1"/>
</dbReference>
<sequence length="941" mass="103166">MLRYDPVIKGLHNGQLVEISDDSELSGERGQLQGYLSEDDKLSILLLSTGELVAVDPESVKAAEECEAPGDGAPPDAFDIVIGPRTAREPLGEAMAEALTGRGFCAMRIIQGSDDLSRTFDSLKQLDREGKFGRLCMEVEEGYLGKNGRAKVMWVDPESPALPSDSLVLKNDGNMSSIAEILLPYCENCVGQAVAERTPALVCLSMTDDDLVDYDNPAATDDALNEYYSTWCRAVFRIIHFMGPTKGRAILKVKKNSPLQLADDTFEVCAAPNTILVIREDTFEYTYEEPEDGEACWLTSFLMRQAPQWNIEGQLAGDTSLLCQVGDGPPAPTSDAGNLTAICAISIQACGKMTDHEKEWTAYMSGCDGQLEMPLSRFDYRPYYSEEVDMPWGTYVKHFSVQEGIDLFDNRCFEISNMESEAMDPIARQVMEVGYLSVFKIGITKKYCNTNPIHASVSVGCDKQEWIQMPNVPSSVATNNQLAIIANRFNYVFNLKGGSYVCDTACSSSLVAAHLGKMNLLERRWDPLEWHLGLGAGLTLTVGSFIASCASHMLSPGGRCFTFNSTANGYNRGDGTAAMLLKAGENDDQRMCYFRGSQIGQDGRSASMSAPNGPAQEKCIWGAIREARMAAPESTVWECHGTGTSLGDPIEVGAVRKVQIKQKRTEPLMIASSKSNFGHLEGSAAAMAMNKCILVVMRITGAATQHVKTLNPHLDHAAFEAIFSTEHQPYKYKQGHCQVSSFGVGGTNGHAIFWGECAKPDPDFCKIFERKLGKVSASIVADGPDPASWEYGGPDYNAGPEVKYRIVLNRDPATEEESFTYEKVEETPPVPPEYYSTICDVNDWAEDRMLDGDVPGLFYQEIDIPEGGSLEFRLLAEGDEQKEIAPEFTTSKKLTPILGPAPDLRTSWIVKGPEGAVVRIEFFAPEKGPRSITWLLSLPEE</sequence>
<dbReference type="PANTHER" id="PTHR43775">
    <property type="entry name" value="FATTY ACID SYNTHASE"/>
    <property type="match status" value="1"/>
</dbReference>
<dbReference type="InterPro" id="IPR050091">
    <property type="entry name" value="PKS_NRPS_Biosynth_Enz"/>
</dbReference>
<evidence type="ECO:0000313" key="5">
    <source>
        <dbReference type="EMBL" id="AFW98411.1"/>
    </source>
</evidence>
<keyword evidence="3" id="KW-0808">Transferase</keyword>
<evidence type="ECO:0000256" key="2">
    <source>
        <dbReference type="ARBA" id="ARBA00022553"/>
    </source>
</evidence>
<dbReference type="InterPro" id="IPR014031">
    <property type="entry name" value="Ketoacyl_synth_C"/>
</dbReference>
<name>K7WQ33_9DINO</name>
<feature type="domain" description="Ketosynthase family 3 (KS3)" evidence="4">
    <location>
        <begin position="337"/>
        <end position="755"/>
    </location>
</feature>
<keyword evidence="1" id="KW-0596">Phosphopantetheine</keyword>
<dbReference type="Pfam" id="PF00109">
    <property type="entry name" value="ketoacyl-synt"/>
    <property type="match status" value="1"/>
</dbReference>
<dbReference type="InterPro" id="IPR014030">
    <property type="entry name" value="Ketoacyl_synth_N"/>
</dbReference>
<keyword evidence="2" id="KW-0597">Phosphoprotein</keyword>
<dbReference type="EMBL" id="JX068836">
    <property type="protein sequence ID" value="AFW98411.1"/>
    <property type="molecule type" value="mRNA"/>
</dbReference>
<comment type="similarity">
    <text evidence="3">Belongs to the thiolase-like superfamily. Beta-ketoacyl-ACP synthases family.</text>
</comment>
<dbReference type="PROSITE" id="PS52004">
    <property type="entry name" value="KS3_2"/>
    <property type="match status" value="1"/>
</dbReference>
<dbReference type="GO" id="GO:0004312">
    <property type="term" value="F:fatty acid synthase activity"/>
    <property type="evidence" value="ECO:0007669"/>
    <property type="project" value="TreeGrafter"/>
</dbReference>
<dbReference type="InterPro" id="IPR016039">
    <property type="entry name" value="Thiolase-like"/>
</dbReference>
<dbReference type="Gene3D" id="3.40.47.10">
    <property type="match status" value="1"/>
</dbReference>
<protein>
    <submittedName>
        <fullName evidence="5">Type I polyketide synthase</fullName>
    </submittedName>
</protein>
<dbReference type="InterPro" id="IPR020841">
    <property type="entry name" value="PKS_Beta-ketoAc_synthase_dom"/>
</dbReference>
<dbReference type="Pfam" id="PF02801">
    <property type="entry name" value="Ketoacyl-synt_C"/>
    <property type="match status" value="1"/>
</dbReference>